<dbReference type="InterPro" id="IPR036291">
    <property type="entry name" value="NAD(P)-bd_dom_sf"/>
</dbReference>
<dbReference type="PRINTS" id="PR00080">
    <property type="entry name" value="SDRFAMILY"/>
</dbReference>
<proteinExistence type="inferred from homology"/>
<dbReference type="PANTHER" id="PTHR43639:SF1">
    <property type="entry name" value="SHORT-CHAIN DEHYDROGENASE_REDUCTASE FAMILY PROTEIN"/>
    <property type="match status" value="1"/>
</dbReference>
<dbReference type="SUPFAM" id="SSF51735">
    <property type="entry name" value="NAD(P)-binding Rossmann-fold domains"/>
    <property type="match status" value="1"/>
</dbReference>
<evidence type="ECO:0000256" key="1">
    <source>
        <dbReference type="ARBA" id="ARBA00006484"/>
    </source>
</evidence>
<evidence type="ECO:0000256" key="3">
    <source>
        <dbReference type="RuleBase" id="RU000363"/>
    </source>
</evidence>
<dbReference type="PROSITE" id="PS51257">
    <property type="entry name" value="PROKAR_LIPOPROTEIN"/>
    <property type="match status" value="1"/>
</dbReference>
<keyword evidence="2" id="KW-0560">Oxidoreductase</keyword>
<organism evidence="4 5">
    <name type="scientific">Candidatus Raymondbacteria bacterium RIFOXYD12_FULL_49_13</name>
    <dbReference type="NCBI Taxonomy" id="1817890"/>
    <lineage>
        <taxon>Bacteria</taxon>
        <taxon>Raymondiibacteriota</taxon>
    </lineage>
</organism>
<dbReference type="GO" id="GO:0016491">
    <property type="term" value="F:oxidoreductase activity"/>
    <property type="evidence" value="ECO:0007669"/>
    <property type="project" value="UniProtKB-KW"/>
</dbReference>
<dbReference type="Pfam" id="PF00106">
    <property type="entry name" value="adh_short"/>
    <property type="match status" value="1"/>
</dbReference>
<dbReference type="InterPro" id="IPR002347">
    <property type="entry name" value="SDR_fam"/>
</dbReference>
<comment type="caution">
    <text evidence="4">The sequence shown here is derived from an EMBL/GenBank/DDBJ whole genome shotgun (WGS) entry which is preliminary data.</text>
</comment>
<evidence type="ECO:0008006" key="6">
    <source>
        <dbReference type="Google" id="ProtNLM"/>
    </source>
</evidence>
<reference evidence="4 5" key="1">
    <citation type="journal article" date="2016" name="Nat. Commun.">
        <title>Thousands of microbial genomes shed light on interconnected biogeochemical processes in an aquifer system.</title>
        <authorList>
            <person name="Anantharaman K."/>
            <person name="Brown C.T."/>
            <person name="Hug L.A."/>
            <person name="Sharon I."/>
            <person name="Castelle C.J."/>
            <person name="Probst A.J."/>
            <person name="Thomas B.C."/>
            <person name="Singh A."/>
            <person name="Wilkins M.J."/>
            <person name="Karaoz U."/>
            <person name="Brodie E.L."/>
            <person name="Williams K.H."/>
            <person name="Hubbard S.S."/>
            <person name="Banfield J.F."/>
        </authorList>
    </citation>
    <scope>NUCLEOTIDE SEQUENCE [LARGE SCALE GENOMIC DNA]</scope>
</reference>
<dbReference type="AlphaFoldDB" id="A0A1F7F211"/>
<gene>
    <name evidence="4" type="ORF">A2519_20130</name>
</gene>
<dbReference type="PRINTS" id="PR00081">
    <property type="entry name" value="GDHRDH"/>
</dbReference>
<accession>A0A1F7F211</accession>
<evidence type="ECO:0000256" key="2">
    <source>
        <dbReference type="ARBA" id="ARBA00023002"/>
    </source>
</evidence>
<dbReference type="CDD" id="cd05233">
    <property type="entry name" value="SDR_c"/>
    <property type="match status" value="1"/>
</dbReference>
<dbReference type="Gene3D" id="3.40.50.720">
    <property type="entry name" value="NAD(P)-binding Rossmann-like Domain"/>
    <property type="match status" value="1"/>
</dbReference>
<dbReference type="PANTHER" id="PTHR43639">
    <property type="entry name" value="OXIDOREDUCTASE, SHORT-CHAIN DEHYDROGENASE/REDUCTASE FAMILY (AFU_ORTHOLOGUE AFUA_5G02870)"/>
    <property type="match status" value="1"/>
</dbReference>
<evidence type="ECO:0000313" key="4">
    <source>
        <dbReference type="EMBL" id="OGK00705.1"/>
    </source>
</evidence>
<evidence type="ECO:0000313" key="5">
    <source>
        <dbReference type="Proteomes" id="UP000179243"/>
    </source>
</evidence>
<protein>
    <recommendedName>
        <fullName evidence="6">Short-chain dehydrogenase</fullName>
    </recommendedName>
</protein>
<comment type="similarity">
    <text evidence="1 3">Belongs to the short-chain dehydrogenases/reductases (SDR) family.</text>
</comment>
<dbReference type="EMBL" id="MFYX01000142">
    <property type="protein sequence ID" value="OGK00705.1"/>
    <property type="molecule type" value="Genomic_DNA"/>
</dbReference>
<dbReference type="Proteomes" id="UP000179243">
    <property type="component" value="Unassembled WGS sequence"/>
</dbReference>
<name>A0A1F7F211_UNCRA</name>
<sequence>MKRAIVTGGSSGLGYACAEVIGSAGYQVTSLSRRNTSAPGVACLPLDLSNSREIDAMAARLRSKGDKIDILVNNAGISPAGRVQDFSEQDFDATMQVNFSAARLLIEGLRPLLQGGVVINIVSRVGYEGRHGLCAYGVSKGMLIGYTQTIAAELAQDNVRIYGVNPGFIITGMVTEKAIARQKGESLFGSVSDVHAAARFILMLAQSEWSTGAIYDFDSRVYNGWHL</sequence>